<evidence type="ECO:0000256" key="16">
    <source>
        <dbReference type="ARBA" id="ARBA00029570"/>
    </source>
</evidence>
<dbReference type="KEGG" id="xoo:XOO1350"/>
<keyword evidence="15" id="KW-0342">GTP-binding</keyword>
<dbReference type="Gene3D" id="3.40.50.300">
    <property type="entry name" value="P-loop containing nucleotide triphosphate hydrolases"/>
    <property type="match status" value="1"/>
</dbReference>
<dbReference type="InterPro" id="IPR003203">
    <property type="entry name" value="CobU/CobP"/>
</dbReference>
<dbReference type="GO" id="GO:0008820">
    <property type="term" value="F:cobinamide phosphate guanylyltransferase activity"/>
    <property type="evidence" value="ECO:0007669"/>
    <property type="project" value="UniProtKB-EC"/>
</dbReference>
<accession>Q5H367</accession>
<keyword evidence="12" id="KW-0547">Nucleotide-binding</keyword>
<evidence type="ECO:0000256" key="4">
    <source>
        <dbReference type="ARBA" id="ARBA00003889"/>
    </source>
</evidence>
<dbReference type="UniPathway" id="UPA00148">
    <property type="reaction ID" value="UER00236"/>
</dbReference>
<dbReference type="EC" id="2.7.1.156" evidence="8"/>
<dbReference type="EC" id="2.7.7.62" evidence="9"/>
<comment type="function">
    <text evidence="4">Catalyzes ATP-dependent phosphorylation of adenosylcobinamide and addition of GMP to adenosylcobinamide phosphate.</text>
</comment>
<dbReference type="CDD" id="cd00544">
    <property type="entry name" value="CobU"/>
    <property type="match status" value="1"/>
</dbReference>
<keyword evidence="10" id="KW-0169">Cobalamin biosynthesis</keyword>
<dbReference type="NCBIfam" id="NF004469">
    <property type="entry name" value="PRK05800.1"/>
    <property type="match status" value="1"/>
</dbReference>
<comment type="catalytic activity">
    <reaction evidence="2">
        <text>adenosylcob(III)inamide phosphate + GTP + H(+) = adenosylcob(III)inamide-GDP + diphosphate</text>
        <dbReference type="Rhea" id="RHEA:22712"/>
        <dbReference type="ChEBI" id="CHEBI:15378"/>
        <dbReference type="ChEBI" id="CHEBI:33019"/>
        <dbReference type="ChEBI" id="CHEBI:37565"/>
        <dbReference type="ChEBI" id="CHEBI:58502"/>
        <dbReference type="ChEBI" id="CHEBI:60487"/>
        <dbReference type="EC" id="2.7.7.62"/>
    </reaction>
</comment>
<evidence type="ECO:0000256" key="12">
    <source>
        <dbReference type="ARBA" id="ARBA00022741"/>
    </source>
</evidence>
<evidence type="ECO:0000256" key="6">
    <source>
        <dbReference type="ARBA" id="ARBA00005159"/>
    </source>
</evidence>
<proteinExistence type="inferred from homology"/>
<evidence type="ECO:0000256" key="10">
    <source>
        <dbReference type="ARBA" id="ARBA00022573"/>
    </source>
</evidence>
<dbReference type="Proteomes" id="UP000006735">
    <property type="component" value="Chromosome"/>
</dbReference>
<evidence type="ECO:0000256" key="13">
    <source>
        <dbReference type="ARBA" id="ARBA00022777"/>
    </source>
</evidence>
<evidence type="ECO:0000256" key="11">
    <source>
        <dbReference type="ARBA" id="ARBA00022679"/>
    </source>
</evidence>
<keyword evidence="14" id="KW-0067">ATP-binding</keyword>
<keyword evidence="13 18" id="KW-0418">Kinase</keyword>
<dbReference type="PANTHER" id="PTHR34848">
    <property type="match status" value="1"/>
</dbReference>
<keyword evidence="11" id="KW-0808">Transferase</keyword>
<evidence type="ECO:0000256" key="17">
    <source>
        <dbReference type="ARBA" id="ARBA00030571"/>
    </source>
</evidence>
<dbReference type="HOGENOM" id="CLU_826252_0_0_6"/>
<dbReference type="GO" id="GO:0043752">
    <property type="term" value="F:adenosylcobinamide kinase activity"/>
    <property type="evidence" value="ECO:0007669"/>
    <property type="project" value="UniProtKB-EC"/>
</dbReference>
<reference evidence="18 19" key="1">
    <citation type="journal article" date="2005" name="Nucleic Acids Res.">
        <title>The genome sequence of Xanthomonas oryzae pathovar oryzae KACC10331, the bacterial blight pathogen of rice.</title>
        <authorList>
            <person name="Lee B.M."/>
            <person name="Park Y.J."/>
            <person name="Park D.S."/>
            <person name="Kang H.W."/>
            <person name="Kim J.G."/>
            <person name="Song E.S."/>
            <person name="Park I.C."/>
            <person name="Yoon U.H."/>
            <person name="Hahn J.H."/>
            <person name="Koo B.S."/>
            <person name="Lee G.B."/>
            <person name="Kim H."/>
            <person name="Park H.S."/>
            <person name="Yoon K.O."/>
            <person name="Kim J.H."/>
            <person name="Jung C.H."/>
            <person name="Koh N.H."/>
            <person name="Seo J.S."/>
            <person name="Go S.J."/>
        </authorList>
    </citation>
    <scope>NUCLEOTIDE SEQUENCE [LARGE SCALE GENOMIC DNA]</scope>
    <source>
        <strain evidence="19">KACC10331 / KXO85</strain>
    </source>
</reference>
<dbReference type="FunFam" id="3.40.50.300:FF:001825">
    <property type="entry name" value="Bifunctional adenosylcobalamin biosynthesis protein"/>
    <property type="match status" value="1"/>
</dbReference>
<dbReference type="PANTHER" id="PTHR34848:SF1">
    <property type="entry name" value="BIFUNCTIONAL ADENOSYLCOBALAMIN BIOSYNTHESIS PROTEIN COBU"/>
    <property type="match status" value="1"/>
</dbReference>
<evidence type="ECO:0000256" key="3">
    <source>
        <dbReference type="ARBA" id="ARBA00001522"/>
    </source>
</evidence>
<keyword evidence="19" id="KW-1185">Reference proteome</keyword>
<dbReference type="EMBL" id="AE013598">
    <property type="protein sequence ID" value="AAW74604.1"/>
    <property type="molecule type" value="Genomic_DNA"/>
</dbReference>
<organism evidence="18 19">
    <name type="scientific">Xanthomonas oryzae pv. oryzae (strain KACC10331 / KXO85)</name>
    <dbReference type="NCBI Taxonomy" id="291331"/>
    <lineage>
        <taxon>Bacteria</taxon>
        <taxon>Pseudomonadati</taxon>
        <taxon>Pseudomonadota</taxon>
        <taxon>Gammaproteobacteria</taxon>
        <taxon>Lysobacterales</taxon>
        <taxon>Lysobacteraceae</taxon>
        <taxon>Xanthomonas</taxon>
    </lineage>
</organism>
<dbReference type="GO" id="GO:0005525">
    <property type="term" value="F:GTP binding"/>
    <property type="evidence" value="ECO:0007669"/>
    <property type="project" value="UniProtKB-KW"/>
</dbReference>
<evidence type="ECO:0000256" key="2">
    <source>
        <dbReference type="ARBA" id="ARBA00000711"/>
    </source>
</evidence>
<dbReference type="GO" id="GO:0005524">
    <property type="term" value="F:ATP binding"/>
    <property type="evidence" value="ECO:0007669"/>
    <property type="project" value="UniProtKB-KW"/>
</dbReference>
<evidence type="ECO:0000313" key="18">
    <source>
        <dbReference type="EMBL" id="AAW74604.1"/>
    </source>
</evidence>
<evidence type="ECO:0000256" key="7">
    <source>
        <dbReference type="ARBA" id="ARBA00007490"/>
    </source>
</evidence>
<evidence type="ECO:0000256" key="5">
    <source>
        <dbReference type="ARBA" id="ARBA00004692"/>
    </source>
</evidence>
<gene>
    <name evidence="18" type="primary">cobU</name>
    <name evidence="18" type="ordered locus">XOO1350</name>
</gene>
<dbReference type="Pfam" id="PF02283">
    <property type="entry name" value="CobU"/>
    <property type="match status" value="1"/>
</dbReference>
<comment type="similarity">
    <text evidence="7">Belongs to the CobU/CobP family.</text>
</comment>
<comment type="catalytic activity">
    <reaction evidence="3">
        <text>adenosylcob(III)inamide + GTP = adenosylcob(III)inamide phosphate + GDP + H(+)</text>
        <dbReference type="Rhea" id="RHEA:15765"/>
        <dbReference type="ChEBI" id="CHEBI:2480"/>
        <dbReference type="ChEBI" id="CHEBI:15378"/>
        <dbReference type="ChEBI" id="CHEBI:37565"/>
        <dbReference type="ChEBI" id="CHEBI:58189"/>
        <dbReference type="ChEBI" id="CHEBI:58502"/>
        <dbReference type="EC" id="2.7.1.156"/>
    </reaction>
</comment>
<evidence type="ECO:0000313" key="19">
    <source>
        <dbReference type="Proteomes" id="UP000006735"/>
    </source>
</evidence>
<comment type="pathway">
    <text evidence="6">Cofactor biosynthesis; adenosylcobalamin biosynthesis; adenosylcobalamin from cob(II)yrinate a,c-diamide: step 5/7.</text>
</comment>
<dbReference type="AlphaFoldDB" id="Q5H367"/>
<comment type="pathway">
    <text evidence="5">Cofactor biosynthesis; adenosylcobalamin biosynthesis; adenosylcobalamin from cob(II)yrinate a,c-diamide: step 6/7.</text>
</comment>
<evidence type="ECO:0000256" key="8">
    <source>
        <dbReference type="ARBA" id="ARBA00012016"/>
    </source>
</evidence>
<evidence type="ECO:0000256" key="14">
    <source>
        <dbReference type="ARBA" id="ARBA00022840"/>
    </source>
</evidence>
<name>Q5H367_XANOR</name>
<protein>
    <recommendedName>
        <fullName evidence="16">Adenosylcobinamide kinase</fullName>
        <ecNumber evidence="8">2.7.1.156</ecNumber>
        <ecNumber evidence="9">2.7.7.62</ecNumber>
    </recommendedName>
    <alternativeName>
        <fullName evidence="17">Adenosylcobinamide-phosphate guanylyltransferase</fullName>
    </alternativeName>
</protein>
<sequence>MQRDRHVCRHAPGLHDMLLVIAAAAVLLDLLLGAPRRAHPLVLFGNWAQRIEARVHRDCRSVGVPAHVLQRLPEDDDGLAECAAAYYGAPQALPVAGSQAAIQALPLLRALGRVGVLTPGYAEHAQAWQRAALREASLDRLADARAYASGHHRTDTTHQQGTGMQHLILGGARSGKSALAERIALTSGLAVTYLATAQAFDDEMQRRIAHHRSQRSPQWQCVEEPIALAATLQAHAAPDCCVLVDCLTLWLSNLLGHPDAGVFARERDALLATLPQLPGQIVLVSNEVGQGIVPLGELTRRFVNEAGWLHQALALQCERVVFVVAGLPMVLKGEYM</sequence>
<dbReference type="InterPro" id="IPR027417">
    <property type="entry name" value="P-loop_NTPase"/>
</dbReference>
<dbReference type="STRING" id="291331.XOO1350"/>
<keyword evidence="18" id="KW-0548">Nucleotidyltransferase</keyword>
<evidence type="ECO:0000256" key="9">
    <source>
        <dbReference type="ARBA" id="ARBA00012523"/>
    </source>
</evidence>
<evidence type="ECO:0000256" key="1">
    <source>
        <dbReference type="ARBA" id="ARBA00000312"/>
    </source>
</evidence>
<comment type="catalytic activity">
    <reaction evidence="1">
        <text>adenosylcob(III)inamide + ATP = adenosylcob(III)inamide phosphate + ADP + H(+)</text>
        <dbReference type="Rhea" id="RHEA:15769"/>
        <dbReference type="ChEBI" id="CHEBI:2480"/>
        <dbReference type="ChEBI" id="CHEBI:15378"/>
        <dbReference type="ChEBI" id="CHEBI:30616"/>
        <dbReference type="ChEBI" id="CHEBI:58502"/>
        <dbReference type="ChEBI" id="CHEBI:456216"/>
        <dbReference type="EC" id="2.7.1.156"/>
    </reaction>
</comment>
<evidence type="ECO:0000256" key="15">
    <source>
        <dbReference type="ARBA" id="ARBA00023134"/>
    </source>
</evidence>
<dbReference type="GO" id="GO:0009236">
    <property type="term" value="P:cobalamin biosynthetic process"/>
    <property type="evidence" value="ECO:0007669"/>
    <property type="project" value="UniProtKB-UniPathway"/>
</dbReference>
<dbReference type="SUPFAM" id="SSF52540">
    <property type="entry name" value="P-loop containing nucleoside triphosphate hydrolases"/>
    <property type="match status" value="1"/>
</dbReference>